<dbReference type="GeneID" id="25413259"/>
<keyword evidence="1" id="KW-0175">Coiled coil</keyword>
<protein>
    <submittedName>
        <fullName evidence="2">Uncharacterized protein</fullName>
    </submittedName>
</protein>
<dbReference type="RefSeq" id="XP_013429672.1">
    <property type="nucleotide sequence ID" value="XM_013574218.1"/>
</dbReference>
<dbReference type="OrthoDB" id="3875961at2759"/>
<organism evidence="2 3">
    <name type="scientific">Aureobasidium namibiae CBS 147.97</name>
    <dbReference type="NCBI Taxonomy" id="1043004"/>
    <lineage>
        <taxon>Eukaryota</taxon>
        <taxon>Fungi</taxon>
        <taxon>Dikarya</taxon>
        <taxon>Ascomycota</taxon>
        <taxon>Pezizomycotina</taxon>
        <taxon>Dothideomycetes</taxon>
        <taxon>Dothideomycetidae</taxon>
        <taxon>Dothideales</taxon>
        <taxon>Saccotheciaceae</taxon>
        <taxon>Aureobasidium</taxon>
    </lineage>
</organism>
<dbReference type="Proteomes" id="UP000027730">
    <property type="component" value="Unassembled WGS sequence"/>
</dbReference>
<evidence type="ECO:0000256" key="1">
    <source>
        <dbReference type="SAM" id="Coils"/>
    </source>
</evidence>
<evidence type="ECO:0000313" key="2">
    <source>
        <dbReference type="EMBL" id="KEQ75363.1"/>
    </source>
</evidence>
<evidence type="ECO:0000313" key="3">
    <source>
        <dbReference type="Proteomes" id="UP000027730"/>
    </source>
</evidence>
<proteinExistence type="predicted"/>
<dbReference type="AlphaFoldDB" id="A0A074WQD4"/>
<dbReference type="EMBL" id="KL584705">
    <property type="protein sequence ID" value="KEQ75363.1"/>
    <property type="molecule type" value="Genomic_DNA"/>
</dbReference>
<keyword evidence="3" id="KW-1185">Reference proteome</keyword>
<dbReference type="HOGENOM" id="CLU_457058_0_0_1"/>
<reference evidence="2 3" key="1">
    <citation type="journal article" date="2014" name="BMC Genomics">
        <title>Genome sequencing of four Aureobasidium pullulans varieties: biotechnological potential, stress tolerance, and description of new species.</title>
        <authorList>
            <person name="Gostin Ar C."/>
            <person name="Ohm R.A."/>
            <person name="Kogej T."/>
            <person name="Sonjak S."/>
            <person name="Turk M."/>
            <person name="Zajc J."/>
            <person name="Zalar P."/>
            <person name="Grube M."/>
            <person name="Sun H."/>
            <person name="Han J."/>
            <person name="Sharma A."/>
            <person name="Chiniquy J."/>
            <person name="Ngan C.Y."/>
            <person name="Lipzen A."/>
            <person name="Barry K."/>
            <person name="Grigoriev I.V."/>
            <person name="Gunde-Cimerman N."/>
        </authorList>
    </citation>
    <scope>NUCLEOTIDE SEQUENCE [LARGE SCALE GENOMIC DNA]</scope>
    <source>
        <strain evidence="2 3">CBS 147.97</strain>
    </source>
</reference>
<gene>
    <name evidence="2" type="ORF">M436DRAFT_61775</name>
</gene>
<sequence length="597" mass="68883">MADTEVDAVTMLTQIIALQDSTYSTSAVPRDVPPRQKPSYGIAIHQLDDLKTKNIFNLDDLETLQIEIDRHLAECNDHHFQITQYRLAFGAGNSPIFTCPDGSLNHDNSVKLDLATRVLKFDTNRAKSLTTFYSAQKEFFTLIEKFKEVEMEIQELLRDLIEHGITSQNFRDEMQESEARMVIIEESRVRRMEGCLEWLISVHPLLSAIAPTVSSSSNFVKILLHSLAVFHTTQPTCANYLLASQQLYRSFTTSAALPLLYKVFSITPPRVTMDIPAIQDNTAAAKTVIPQVKNDEQSSPEMSQTFLARFKNPEVQNKTREQLEALVQRYQRMEDERLRMVAEARTLVARRDVLHTSIMLMQMFHALDVAGLPKTDVLTDLSAEQLHRLNEVLRDDGDLGRMTWELYQIHKRMRACYDFAEELMSFREEHFHLRKEQEDTWNKMTNAIVAGPLLRKFRMEDTGDLAGRGDTTSENSRFPRGDLIQDKAKDMVASNLVTRIKDYKLTGLALAMENDRKAGEATWALYQIQKKLYNYCNACEDLVTILKEHFVCKDEDEVQDRIERLEFVKIRRYLTRALSRRVVESHNRLIAIWDEFS</sequence>
<name>A0A074WQD4_9PEZI</name>
<feature type="coiled-coil region" evidence="1">
    <location>
        <begin position="316"/>
        <end position="343"/>
    </location>
</feature>
<accession>A0A074WQD4</accession>